<evidence type="ECO:0000256" key="2">
    <source>
        <dbReference type="ARBA" id="ARBA00010642"/>
    </source>
</evidence>
<feature type="compositionally biased region" description="Polar residues" evidence="7">
    <location>
        <begin position="789"/>
        <end position="816"/>
    </location>
</feature>
<feature type="transmembrane region" description="Helical" evidence="8">
    <location>
        <begin position="583"/>
        <end position="606"/>
    </location>
</feature>
<dbReference type="EMBL" id="AXCR01000004">
    <property type="protein sequence ID" value="KJR88452.1"/>
    <property type="molecule type" value="Genomic_DNA"/>
</dbReference>
<comment type="subcellular location">
    <subcellularLocation>
        <location evidence="1">Membrane</location>
        <topology evidence="1">Multi-pass membrane protein</topology>
    </subcellularLocation>
</comment>
<feature type="region of interest" description="Disordered" evidence="7">
    <location>
        <begin position="1"/>
        <end position="52"/>
    </location>
</feature>
<feature type="compositionally biased region" description="Polar residues" evidence="7">
    <location>
        <begin position="1172"/>
        <end position="1193"/>
    </location>
</feature>
<reference evidence="10 11" key="2">
    <citation type="journal article" date="2015" name="Eukaryot. Cell">
        <title>Asexual propagation of a virulent clone complex in a human and feline outbreak of sporotrichosis.</title>
        <authorList>
            <person name="Teixeira Mde M."/>
            <person name="Rodrigues A.M."/>
            <person name="Tsui C.K."/>
            <person name="de Almeida L.G."/>
            <person name="Van Diepeningen A.D."/>
            <person name="van den Ende B.G."/>
            <person name="Fernandes G.F."/>
            <person name="Kano R."/>
            <person name="Hamelin R.C."/>
            <person name="Lopes-Bezerra L.M."/>
            <person name="Vasconcelos A.T."/>
            <person name="de Hoog S."/>
            <person name="de Camargo Z.P."/>
            <person name="Felipe M.S."/>
        </authorList>
    </citation>
    <scope>NUCLEOTIDE SEQUENCE [LARGE SCALE GENOMIC DNA]</scope>
    <source>
        <strain evidence="10 11">1099-18</strain>
    </source>
</reference>
<dbReference type="GO" id="GO:0055085">
    <property type="term" value="P:transmembrane transport"/>
    <property type="evidence" value="ECO:0007669"/>
    <property type="project" value="TreeGrafter"/>
</dbReference>
<proteinExistence type="inferred from homology"/>
<feature type="compositionally biased region" description="Acidic residues" evidence="7">
    <location>
        <begin position="1081"/>
        <end position="1090"/>
    </location>
</feature>
<dbReference type="Proteomes" id="UP000033710">
    <property type="component" value="Unassembled WGS sequence"/>
</dbReference>
<feature type="transmembrane region" description="Helical" evidence="8">
    <location>
        <begin position="503"/>
        <end position="527"/>
    </location>
</feature>
<gene>
    <name evidence="10" type="ORF">SPSK_06900</name>
</gene>
<dbReference type="GO" id="GO:0016020">
    <property type="term" value="C:membrane"/>
    <property type="evidence" value="ECO:0007669"/>
    <property type="project" value="UniProtKB-SubCell"/>
</dbReference>
<feature type="transmembrane region" description="Helical" evidence="8">
    <location>
        <begin position="80"/>
        <end position="98"/>
    </location>
</feature>
<feature type="transmembrane region" description="Helical" evidence="8">
    <location>
        <begin position="427"/>
        <end position="451"/>
    </location>
</feature>
<evidence type="ECO:0000256" key="7">
    <source>
        <dbReference type="SAM" id="MobiDB-lite"/>
    </source>
</evidence>
<feature type="region of interest" description="Disordered" evidence="7">
    <location>
        <begin position="915"/>
        <end position="940"/>
    </location>
</feature>
<accession>A0A0F2MFR1</accession>
<name>A0A0F2MFR1_SPOSC</name>
<feature type="compositionally biased region" description="Low complexity" evidence="7">
    <location>
        <begin position="42"/>
        <end position="52"/>
    </location>
</feature>
<dbReference type="Pfam" id="PF06011">
    <property type="entry name" value="TRP"/>
    <property type="match status" value="1"/>
</dbReference>
<feature type="region of interest" description="Disordered" evidence="7">
    <location>
        <begin position="779"/>
        <end position="891"/>
    </location>
</feature>
<dbReference type="InterPro" id="IPR010308">
    <property type="entry name" value="TRP_C"/>
</dbReference>
<feature type="compositionally biased region" description="Low complexity" evidence="7">
    <location>
        <begin position="872"/>
        <end position="891"/>
    </location>
</feature>
<feature type="compositionally biased region" description="Low complexity" evidence="7">
    <location>
        <begin position="1194"/>
        <end position="1205"/>
    </location>
</feature>
<feature type="compositionally biased region" description="Polar residues" evidence="7">
    <location>
        <begin position="1226"/>
        <end position="1242"/>
    </location>
</feature>
<feature type="domain" description="ML-like" evidence="9">
    <location>
        <begin position="101"/>
        <end position="289"/>
    </location>
</feature>
<keyword evidence="3 8" id="KW-0812">Transmembrane</keyword>
<dbReference type="KEGG" id="ssck:SPSK_06900"/>
<dbReference type="InterPro" id="IPR032800">
    <property type="entry name" value="TRP_N"/>
</dbReference>
<feature type="transmembrane region" description="Helical" evidence="8">
    <location>
        <begin position="472"/>
        <end position="497"/>
    </location>
</feature>
<dbReference type="PANTHER" id="PTHR31145">
    <property type="entry name" value="INTEGRAL MEMBRANE PROTEIN (AFU_ORTHOLOGUE AFUA_7G01610)"/>
    <property type="match status" value="1"/>
</dbReference>
<evidence type="ECO:0000256" key="5">
    <source>
        <dbReference type="ARBA" id="ARBA00022989"/>
    </source>
</evidence>
<keyword evidence="6 8" id="KW-0472">Membrane</keyword>
<feature type="transmembrane region" description="Helical" evidence="8">
    <location>
        <begin position="646"/>
        <end position="668"/>
    </location>
</feature>
<feature type="compositionally biased region" description="Low complexity" evidence="7">
    <location>
        <begin position="11"/>
        <end position="23"/>
    </location>
</feature>
<evidence type="ECO:0000256" key="1">
    <source>
        <dbReference type="ARBA" id="ARBA00004141"/>
    </source>
</evidence>
<comment type="similarity">
    <text evidence="2">Belongs to the transient receptor potential (TRP) ion channel family.</text>
</comment>
<evidence type="ECO:0000259" key="9">
    <source>
        <dbReference type="SMART" id="SM01320"/>
    </source>
</evidence>
<dbReference type="Pfam" id="PF14558">
    <property type="entry name" value="TRP_N"/>
    <property type="match status" value="1"/>
</dbReference>
<dbReference type="InterPro" id="IPR040241">
    <property type="entry name" value="TRP_Flc/Pkd2-like"/>
</dbReference>
<comment type="caution">
    <text evidence="10">The sequence shown here is derived from an EMBL/GenBank/DDBJ whole genome shotgun (WGS) entry which is preliminary data.</text>
</comment>
<dbReference type="PANTHER" id="PTHR31145:SF6">
    <property type="entry name" value="INTEGRAL MEMBRANE PROTEIN (AFU_ORTHOLOGUE AFUA_7G01610)"/>
    <property type="match status" value="1"/>
</dbReference>
<reference evidence="10 11" key="1">
    <citation type="journal article" date="2014" name="BMC Genomics">
        <title>Comparative genomics of the major fungal agents of human and animal Sporotrichosis: Sporothrix schenckii and Sporothrix brasiliensis.</title>
        <authorList>
            <person name="Teixeira M.M."/>
            <person name="de Almeida L.G."/>
            <person name="Kubitschek-Barreira P."/>
            <person name="Alves F.L."/>
            <person name="Kioshima E.S."/>
            <person name="Abadio A.K."/>
            <person name="Fernandes L."/>
            <person name="Derengowski L.S."/>
            <person name="Ferreira K.S."/>
            <person name="Souza R.C."/>
            <person name="Ruiz J.C."/>
            <person name="de Andrade N.C."/>
            <person name="Paes H.C."/>
            <person name="Nicola A.M."/>
            <person name="Albuquerque P."/>
            <person name="Gerber A.L."/>
            <person name="Martins V.P."/>
            <person name="Peconick L.D."/>
            <person name="Neto A.V."/>
            <person name="Chaucanez C.B."/>
            <person name="Silva P.A."/>
            <person name="Cunha O.L."/>
            <person name="de Oliveira F.F."/>
            <person name="dos Santos T.C."/>
            <person name="Barros A.L."/>
            <person name="Soares M.A."/>
            <person name="de Oliveira L.M."/>
            <person name="Marini M.M."/>
            <person name="Villalobos-Duno H."/>
            <person name="Cunha M.M."/>
            <person name="de Hoog S."/>
            <person name="da Silveira J.F."/>
            <person name="Henrissat B."/>
            <person name="Nino-Vega G.A."/>
            <person name="Cisalpino P.S."/>
            <person name="Mora-Montes H.M."/>
            <person name="Almeida S.R."/>
            <person name="Stajich J.E."/>
            <person name="Lopes-Bezerra L.M."/>
            <person name="Vasconcelos A.T."/>
            <person name="Felipe M.S."/>
        </authorList>
    </citation>
    <scope>NUCLEOTIDE SEQUENCE [LARGE SCALE GENOMIC DNA]</scope>
    <source>
        <strain evidence="10 11">1099-18</strain>
    </source>
</reference>
<evidence type="ECO:0000256" key="3">
    <source>
        <dbReference type="ARBA" id="ARBA00022692"/>
    </source>
</evidence>
<feature type="compositionally biased region" description="Polar residues" evidence="7">
    <location>
        <begin position="1"/>
        <end position="10"/>
    </location>
</feature>
<evidence type="ECO:0000256" key="8">
    <source>
        <dbReference type="SAM" id="Phobius"/>
    </source>
</evidence>
<evidence type="ECO:0000256" key="6">
    <source>
        <dbReference type="ARBA" id="ARBA00023136"/>
    </source>
</evidence>
<dbReference type="GeneID" id="27668849"/>
<dbReference type="SMART" id="SM01320">
    <property type="entry name" value="TRP_N"/>
    <property type="match status" value="1"/>
</dbReference>
<dbReference type="OrthoDB" id="5312224at2759"/>
<evidence type="ECO:0000313" key="10">
    <source>
        <dbReference type="EMBL" id="KJR88452.1"/>
    </source>
</evidence>
<keyword evidence="5 8" id="KW-1133">Transmembrane helix</keyword>
<evidence type="ECO:0000313" key="11">
    <source>
        <dbReference type="Proteomes" id="UP000033710"/>
    </source>
</evidence>
<evidence type="ECO:0000256" key="4">
    <source>
        <dbReference type="ARBA" id="ARBA00022729"/>
    </source>
</evidence>
<feature type="compositionally biased region" description="Polar residues" evidence="7">
    <location>
        <begin position="848"/>
        <end position="864"/>
    </location>
</feature>
<organism evidence="10 11">
    <name type="scientific">Sporothrix schenckii 1099-18</name>
    <dbReference type="NCBI Taxonomy" id="1397361"/>
    <lineage>
        <taxon>Eukaryota</taxon>
        <taxon>Fungi</taxon>
        <taxon>Dikarya</taxon>
        <taxon>Ascomycota</taxon>
        <taxon>Pezizomycotina</taxon>
        <taxon>Sordariomycetes</taxon>
        <taxon>Sordariomycetidae</taxon>
        <taxon>Ophiostomatales</taxon>
        <taxon>Ophiostomataceae</taxon>
        <taxon>Sporothrix</taxon>
    </lineage>
</organism>
<feature type="transmembrane region" description="Helical" evidence="8">
    <location>
        <begin position="295"/>
        <end position="317"/>
    </location>
</feature>
<feature type="transmembrane region" description="Helical" evidence="8">
    <location>
        <begin position="618"/>
        <end position="640"/>
    </location>
</feature>
<dbReference type="RefSeq" id="XP_016591128.1">
    <property type="nucleotide sequence ID" value="XM_016733572.1"/>
</dbReference>
<sequence length="1306" mass="139599">MDTHFNTQRTAAAKSLPSLAHLPSPSPDRPPRPPRRHLPFQTRPLALSSSISSTSCARRIRRQPRMPTIALRNLGRPTAAWMNMLATMLLVLLACIGIQPARAVSVQFENCMPEDYVDNTDPVLLQWVPLLVEASFDATANDSRKLLVTMYGNVTGTRSSAPLPAWDSPLWNDPSNTNGKILRAPDTSVANPKLTTLHSKMEVLTYEPWSNDTDFCADSLTNGVCPLGPVFNTSVISYTDLPSVSMSNVFTTSYAFTSFSATFIIRYGDAASTTIGCVSATITPSLGYLAWIIKFLPLLVLLVVGFATVFAGMYSPWGTADIFHWTSNYGRDPDLLRLVTPGFGDCLQYLQFAVLTGGLTLSYPGFYQPIVSQASWSALMFNQTFVSKEVGIPDVVDGIYSTNGSYGLQNLGQLAGMANVEDIWAGMMVWLMVIVVGTLVLFQLGFALQWIYRSVRRIPEEDLRSKNWPFSVGNLVRVVFNYFLLPLVSLSTFQFVVATQSPAYTVALAALTLAAILGFAAWLLYLITSTKPRAVLFDDLPTLLLYGPLYNTYSDEAAAYAMCPFMVTLIRGIAIGAVQPAGIAQIILLAICEVVQIVTLQAILPFHKQSSMNAYHTLFAALRFVTIMLMIAFIPALGVTEGPKGWIGYVILVIHAGILILGFFLNAIQTLIEVIARMAGAGGDDVMGQTRGGLSKIFGMRQLSRRMPRRIAGATSRQSQMSNAGMLDSEEASKAGFIMPGGRLRSESAGSIGVLMGGKPGQRSSSALDNLSVENTVAQGGRNLESGAGSYTPTTAGEMSNFSFLPSPNPNSNRLSGATALFAGANTTPVEASDPYYRQPRRTRRPTLSQENNVPSPANRTRGSWASGDWGQGAQAPGVGPAPPAATAVGHSSNNAANATAVAAVIAGGVPAITGDGDVDGQPSRGATPAPYGQPAFSPRTDYSTREVDFYYGVRGQRLNSDAPGRRLGTGPADPTGPMASAAGWFRTLIGGKTKEKGKGFEVVRSSRMPPAMVARGGDFEDEGPPPGVPVAMDVIRNGPIESDDEDDAQAKNRRTIRSRDRPAGSEPKPAESVLLNEDGNPGEDSEAADEAGFLRVSDVPPLLPSIDGGDSIHMPSRLPSRNQSKASRYTAAGDGYNNGVLPSATVPVLAEVPSLPRKSSKRPLSDDGKGQPTSLSTPSETGRTVSMSSSHGAQYQQQPYLAPAIRVDSASSGGGLATARLPFDRNNSLQRQMSEGSSNAHTAEEFAQIDLNDNSSNNTGGAGRGSNEDRPTSYGYVQQGSISRIDPERQPDLLGSSAEVIDERH</sequence>
<keyword evidence="4" id="KW-0732">Signal</keyword>
<protein>
    <submittedName>
        <fullName evidence="10">Integral membrane protein</fullName>
    </submittedName>
</protein>
<dbReference type="VEuPathDB" id="FungiDB:SPSK_06900"/>
<feature type="region of interest" description="Disordered" evidence="7">
    <location>
        <begin position="1012"/>
        <end position="1306"/>
    </location>
</feature>